<dbReference type="InterPro" id="IPR013783">
    <property type="entry name" value="Ig-like_fold"/>
</dbReference>
<evidence type="ECO:0000259" key="5">
    <source>
        <dbReference type="Pfam" id="PF00703"/>
    </source>
</evidence>
<feature type="domain" description="Glycoside hydrolase family 2 immunoglobulin-like beta-sandwich" evidence="5">
    <location>
        <begin position="207"/>
        <end position="310"/>
    </location>
</feature>
<dbReference type="InterPro" id="IPR006101">
    <property type="entry name" value="Glyco_hydro_2"/>
</dbReference>
<dbReference type="Gene3D" id="2.60.40.10">
    <property type="entry name" value="Immunoglobulins"/>
    <property type="match status" value="1"/>
</dbReference>
<keyword evidence="4" id="KW-0732">Signal</keyword>
<evidence type="ECO:0000259" key="7">
    <source>
        <dbReference type="Pfam" id="PF02837"/>
    </source>
</evidence>
<dbReference type="SUPFAM" id="SSF51445">
    <property type="entry name" value="(Trans)glycosidases"/>
    <property type="match status" value="1"/>
</dbReference>
<comment type="caution">
    <text evidence="8">The sequence shown here is derived from an EMBL/GenBank/DDBJ whole genome shotgun (WGS) entry which is preliminary data.</text>
</comment>
<organism evidence="8 9">
    <name type="scientific">Paraglaciecola aquimarina</name>
    <dbReference type="NCBI Taxonomy" id="1235557"/>
    <lineage>
        <taxon>Bacteria</taxon>
        <taxon>Pseudomonadati</taxon>
        <taxon>Pseudomonadota</taxon>
        <taxon>Gammaproteobacteria</taxon>
        <taxon>Alteromonadales</taxon>
        <taxon>Alteromonadaceae</taxon>
        <taxon>Paraglaciecola</taxon>
    </lineage>
</organism>
<protein>
    <submittedName>
        <fullName evidence="8">Glycoside hydrolase family 2 TIM barrel-domain containing protein</fullName>
    </submittedName>
</protein>
<dbReference type="InterPro" id="IPR006104">
    <property type="entry name" value="Glyco_hydro_2_N"/>
</dbReference>
<evidence type="ECO:0000313" key="8">
    <source>
        <dbReference type="EMBL" id="MDU0356433.1"/>
    </source>
</evidence>
<evidence type="ECO:0000259" key="6">
    <source>
        <dbReference type="Pfam" id="PF02836"/>
    </source>
</evidence>
<evidence type="ECO:0000313" key="9">
    <source>
        <dbReference type="Proteomes" id="UP001247805"/>
    </source>
</evidence>
<sequence length="449" mass="51561">MFNQFMSKCLCLLFCYIATACTALQPPQKSAFQQQELADNWQFQKSPHLAQQFHASPEKWQTVNLPHSANIENKVIKTQWQGLAYYQKQFMIDPQQKGKLVSLYFDAAMNIAEVWLNGKKLGTHLGGYLPFSFDITEVIHFEKSNNLLVKLSNLDSTITGPKPVYNLDFNMYGGLYRSVRLQFKPKLHITDPIAANKVASGGIFITPKVDIVNEQHNRAKLDIQTHIQNSSDKAMHFQLFQNLTYKNKVITLTAESYTLAAGAEQSIRQKLEVDNANLWHPNSPNLYRLTTKLTLDNQILQTVENDVGFRNFTFDKDNQLQINGQTTFLRGVNYHQDYPYIGYAKSAQAEYRDAQLIKSAGFDFVRLSHYPHSPAFLKAADELGLVLLNPFLGWQYYNEDPAFKQNAYQRCRDLIRRDRNHPSVLAWECSLNETAMPKEFIAQLDKIVN</sequence>
<dbReference type="Gene3D" id="2.60.120.260">
    <property type="entry name" value="Galactose-binding domain-like"/>
    <property type="match status" value="1"/>
</dbReference>
<dbReference type="Pfam" id="PF00703">
    <property type="entry name" value="Glyco_hydro_2"/>
    <property type="match status" value="1"/>
</dbReference>
<dbReference type="PANTHER" id="PTHR42732:SF1">
    <property type="entry name" value="BETA-MANNOSIDASE"/>
    <property type="match status" value="1"/>
</dbReference>
<dbReference type="InterPro" id="IPR006102">
    <property type="entry name" value="Ig-like_GH2"/>
</dbReference>
<evidence type="ECO:0000256" key="2">
    <source>
        <dbReference type="ARBA" id="ARBA00022801"/>
    </source>
</evidence>
<dbReference type="InterPro" id="IPR051913">
    <property type="entry name" value="GH2_Domain-Containing"/>
</dbReference>
<keyword evidence="2 8" id="KW-0378">Hydrolase</keyword>
<evidence type="ECO:0000256" key="1">
    <source>
        <dbReference type="ARBA" id="ARBA00007401"/>
    </source>
</evidence>
<dbReference type="InterPro" id="IPR036156">
    <property type="entry name" value="Beta-gal/glucu_dom_sf"/>
</dbReference>
<dbReference type="PRINTS" id="PR00132">
    <property type="entry name" value="GLHYDRLASE2"/>
</dbReference>
<dbReference type="EMBL" id="JAWDIO010000002">
    <property type="protein sequence ID" value="MDU0356433.1"/>
    <property type="molecule type" value="Genomic_DNA"/>
</dbReference>
<dbReference type="InterPro" id="IPR008979">
    <property type="entry name" value="Galactose-bd-like_sf"/>
</dbReference>
<comment type="similarity">
    <text evidence="1">Belongs to the glycosyl hydrolase 2 family.</text>
</comment>
<name>A0ABU3T2E8_9ALTE</name>
<evidence type="ECO:0000256" key="3">
    <source>
        <dbReference type="ARBA" id="ARBA00023295"/>
    </source>
</evidence>
<dbReference type="RefSeq" id="WP_316027917.1">
    <property type="nucleotide sequence ID" value="NZ_JAWDIO010000002.1"/>
</dbReference>
<keyword evidence="9" id="KW-1185">Reference proteome</keyword>
<reference evidence="8 9" key="1">
    <citation type="submission" date="2023-10" db="EMBL/GenBank/DDBJ databases">
        <title>Glaciecola aquimarina strain GGW-M5 nov., isolated from a coastal seawater.</title>
        <authorList>
            <person name="Bayburt H."/>
            <person name="Kim J.M."/>
            <person name="Choi B.J."/>
            <person name="Jeon C.O."/>
        </authorList>
    </citation>
    <scope>NUCLEOTIDE SEQUENCE [LARGE SCALE GENOMIC DNA]</scope>
    <source>
        <strain evidence="8 9">KCTC 32108</strain>
    </source>
</reference>
<dbReference type="InterPro" id="IPR006103">
    <property type="entry name" value="Glyco_hydro_2_cat"/>
</dbReference>
<dbReference type="Proteomes" id="UP001247805">
    <property type="component" value="Unassembled WGS sequence"/>
</dbReference>
<proteinExistence type="inferred from homology"/>
<dbReference type="GO" id="GO:0016787">
    <property type="term" value="F:hydrolase activity"/>
    <property type="evidence" value="ECO:0007669"/>
    <property type="project" value="UniProtKB-KW"/>
</dbReference>
<dbReference type="Pfam" id="PF02836">
    <property type="entry name" value="Glyco_hydro_2_C"/>
    <property type="match status" value="1"/>
</dbReference>
<evidence type="ECO:0000256" key="4">
    <source>
        <dbReference type="SAM" id="SignalP"/>
    </source>
</evidence>
<dbReference type="InterPro" id="IPR017853">
    <property type="entry name" value="GH"/>
</dbReference>
<feature type="domain" description="Glycosyl hydrolases family 2 sugar binding" evidence="7">
    <location>
        <begin position="66"/>
        <end position="185"/>
    </location>
</feature>
<accession>A0ABU3T2E8</accession>
<keyword evidence="3" id="KW-0326">Glycosidase</keyword>
<feature type="chain" id="PRO_5046944190" evidence="4">
    <location>
        <begin position="21"/>
        <end position="449"/>
    </location>
</feature>
<dbReference type="Pfam" id="PF02837">
    <property type="entry name" value="Glyco_hydro_2_N"/>
    <property type="match status" value="1"/>
</dbReference>
<dbReference type="PANTHER" id="PTHR42732">
    <property type="entry name" value="BETA-GALACTOSIDASE"/>
    <property type="match status" value="1"/>
</dbReference>
<dbReference type="SUPFAM" id="SSF49303">
    <property type="entry name" value="beta-Galactosidase/glucuronidase domain"/>
    <property type="match status" value="1"/>
</dbReference>
<dbReference type="Gene3D" id="3.20.20.80">
    <property type="entry name" value="Glycosidases"/>
    <property type="match status" value="1"/>
</dbReference>
<dbReference type="SUPFAM" id="SSF49785">
    <property type="entry name" value="Galactose-binding domain-like"/>
    <property type="match status" value="1"/>
</dbReference>
<gene>
    <name evidence="8" type="ORF">RS130_23295</name>
</gene>
<feature type="domain" description="Glycoside hydrolase family 2 catalytic" evidence="6">
    <location>
        <begin position="316"/>
        <end position="439"/>
    </location>
</feature>
<feature type="signal peptide" evidence="4">
    <location>
        <begin position="1"/>
        <end position="20"/>
    </location>
</feature>